<accession>A0ABN7P6T6</accession>
<evidence type="ECO:0000313" key="3">
    <source>
        <dbReference type="Proteomes" id="UP001153148"/>
    </source>
</evidence>
<dbReference type="EMBL" id="CAJPIN010018518">
    <property type="protein sequence ID" value="CAG2062076.1"/>
    <property type="molecule type" value="Genomic_DNA"/>
</dbReference>
<dbReference type="Proteomes" id="UP001153148">
    <property type="component" value="Unassembled WGS sequence"/>
</dbReference>
<name>A0ABN7P6T6_TIMPD</name>
<feature type="region of interest" description="Disordered" evidence="1">
    <location>
        <begin position="91"/>
        <end position="117"/>
    </location>
</feature>
<organism evidence="2 3">
    <name type="scientific">Timema podura</name>
    <name type="common">Walking stick</name>
    <dbReference type="NCBI Taxonomy" id="61482"/>
    <lineage>
        <taxon>Eukaryota</taxon>
        <taxon>Metazoa</taxon>
        <taxon>Ecdysozoa</taxon>
        <taxon>Arthropoda</taxon>
        <taxon>Hexapoda</taxon>
        <taxon>Insecta</taxon>
        <taxon>Pterygota</taxon>
        <taxon>Neoptera</taxon>
        <taxon>Polyneoptera</taxon>
        <taxon>Phasmatodea</taxon>
        <taxon>Timematodea</taxon>
        <taxon>Timematoidea</taxon>
        <taxon>Timematidae</taxon>
        <taxon>Timema</taxon>
    </lineage>
</organism>
<sequence length="117" mass="13601">MVGENDDDGNQRGPTVYRVFRVTEKSDMSDDLYVDVKTKQQFYDSSRNTIQSIPSYSTSENQLKLQKEKDDYTKPFTMGKNYKSNVRNIQNRPNVHRSEENYSSHQGTGTKCKEENC</sequence>
<evidence type="ECO:0000256" key="1">
    <source>
        <dbReference type="SAM" id="MobiDB-lite"/>
    </source>
</evidence>
<proteinExistence type="predicted"/>
<keyword evidence="3" id="KW-1185">Reference proteome</keyword>
<reference evidence="2" key="1">
    <citation type="submission" date="2021-03" db="EMBL/GenBank/DDBJ databases">
        <authorList>
            <person name="Tran Van P."/>
        </authorList>
    </citation>
    <scope>NUCLEOTIDE SEQUENCE</scope>
</reference>
<evidence type="ECO:0000313" key="2">
    <source>
        <dbReference type="EMBL" id="CAG2062076.1"/>
    </source>
</evidence>
<protein>
    <submittedName>
        <fullName evidence="2">Uncharacterized protein</fullName>
    </submittedName>
</protein>
<comment type="caution">
    <text evidence="2">The sequence shown here is derived from an EMBL/GenBank/DDBJ whole genome shotgun (WGS) entry which is preliminary data.</text>
</comment>
<gene>
    <name evidence="2" type="ORF">TPAB3V08_LOCUS9029</name>
</gene>
<feature type="non-terminal residue" evidence="2">
    <location>
        <position position="117"/>
    </location>
</feature>